<evidence type="ECO:0000313" key="1">
    <source>
        <dbReference type="EMBL" id="KAH8084900.1"/>
    </source>
</evidence>
<gene>
    <name evidence="1" type="ORF">BXZ70DRAFT_565990</name>
</gene>
<proteinExistence type="predicted"/>
<evidence type="ECO:0000313" key="2">
    <source>
        <dbReference type="Proteomes" id="UP000813824"/>
    </source>
</evidence>
<keyword evidence="2" id="KW-1185">Reference proteome</keyword>
<dbReference type="AlphaFoldDB" id="A0A8K0UGI6"/>
<dbReference type="OrthoDB" id="2804572at2759"/>
<reference evidence="1" key="1">
    <citation type="journal article" date="2021" name="New Phytol.">
        <title>Evolutionary innovations through gain and loss of genes in the ectomycorrhizal Boletales.</title>
        <authorList>
            <person name="Wu G."/>
            <person name="Miyauchi S."/>
            <person name="Morin E."/>
            <person name="Kuo A."/>
            <person name="Drula E."/>
            <person name="Varga T."/>
            <person name="Kohler A."/>
            <person name="Feng B."/>
            <person name="Cao Y."/>
            <person name="Lipzen A."/>
            <person name="Daum C."/>
            <person name="Hundley H."/>
            <person name="Pangilinan J."/>
            <person name="Johnson J."/>
            <person name="Barry K."/>
            <person name="LaButti K."/>
            <person name="Ng V."/>
            <person name="Ahrendt S."/>
            <person name="Min B."/>
            <person name="Choi I.G."/>
            <person name="Park H."/>
            <person name="Plett J.M."/>
            <person name="Magnuson J."/>
            <person name="Spatafora J.W."/>
            <person name="Nagy L.G."/>
            <person name="Henrissat B."/>
            <person name="Grigoriev I.V."/>
            <person name="Yang Z.L."/>
            <person name="Xu J."/>
            <person name="Martin F.M."/>
        </authorList>
    </citation>
    <scope>NUCLEOTIDE SEQUENCE</scope>
    <source>
        <strain evidence="1">KKN 215</strain>
    </source>
</reference>
<dbReference type="Proteomes" id="UP000813824">
    <property type="component" value="Unassembled WGS sequence"/>
</dbReference>
<comment type="caution">
    <text evidence="1">The sequence shown here is derived from an EMBL/GenBank/DDBJ whole genome shotgun (WGS) entry which is preliminary data.</text>
</comment>
<name>A0A8K0UGI6_9AGAR</name>
<organism evidence="1 2">
    <name type="scientific">Cristinia sonorae</name>
    <dbReference type="NCBI Taxonomy" id="1940300"/>
    <lineage>
        <taxon>Eukaryota</taxon>
        <taxon>Fungi</taxon>
        <taxon>Dikarya</taxon>
        <taxon>Basidiomycota</taxon>
        <taxon>Agaricomycotina</taxon>
        <taxon>Agaricomycetes</taxon>
        <taxon>Agaricomycetidae</taxon>
        <taxon>Agaricales</taxon>
        <taxon>Pleurotineae</taxon>
        <taxon>Stephanosporaceae</taxon>
        <taxon>Cristinia</taxon>
    </lineage>
</organism>
<protein>
    <submittedName>
        <fullName evidence="1">Uncharacterized protein</fullName>
    </submittedName>
</protein>
<sequence>MAALLNWDILLYTLNFVEERDDIARLMRTNRTFYGPCLRWLLTSDIYIGTEWPKQVNSFCRFILNHPERAVQVRELSFWGSFLVYRPWQSRKEAAGELEKVLRLCTNLESIHIERSEPFFSFKELFMAVSECTSLKVISILAVGLRACRAISAMKCAIRCATISYEPEEGESPATTPLHLECEPYRMLHRFRQHLTEVNVISSYYREPMDVGLEFPLVDTLGVESENWVWDPLFFIKSFPNARVLNFVGQDPEESEAVSVARQHRLQRIADGLAVGSVPLPSWKSVDVLSCDVSRAYALALTCPVRLWEDVSLTTVPKIQEFQTVVEDIKPRHLSMSVKVPSFTLPQLTGIFTSEMVSLTHLAVIFDLIPRSLDPDSTLFISSDFDSFLDSIRIALQNLRLVQLVVMIQYDFVQVHFDTPSTSSAATPPTVTALARERMRHVAQQVDLLENVLSVMDVPAFADAIGESMPQIEHLSFHFTDEHQPVSSWSFVREGKEKGEGELLPLIPEVQSSQNVLRESPFLNYYLQ</sequence>
<accession>A0A8K0UGI6</accession>
<dbReference type="EMBL" id="JAEVFJ010000045">
    <property type="protein sequence ID" value="KAH8084900.1"/>
    <property type="molecule type" value="Genomic_DNA"/>
</dbReference>